<feature type="compositionally biased region" description="Polar residues" evidence="1">
    <location>
        <begin position="50"/>
        <end position="69"/>
    </location>
</feature>
<feature type="compositionally biased region" description="Polar residues" evidence="1">
    <location>
        <begin position="76"/>
        <end position="88"/>
    </location>
</feature>
<keyword evidence="3" id="KW-1185">Reference proteome</keyword>
<dbReference type="Proteomes" id="UP001485043">
    <property type="component" value="Unassembled WGS sequence"/>
</dbReference>
<protein>
    <submittedName>
        <fullName evidence="2">Uncharacterized protein</fullName>
    </submittedName>
</protein>
<dbReference type="AlphaFoldDB" id="A0AAW1TFR6"/>
<evidence type="ECO:0000313" key="2">
    <source>
        <dbReference type="EMBL" id="KAK9867316.1"/>
    </source>
</evidence>
<accession>A0AAW1TFR6</accession>
<reference evidence="2 3" key="1">
    <citation type="journal article" date="2024" name="Nat. Commun.">
        <title>Phylogenomics reveals the evolutionary origins of lichenization in chlorophyte algae.</title>
        <authorList>
            <person name="Puginier C."/>
            <person name="Libourel C."/>
            <person name="Otte J."/>
            <person name="Skaloud P."/>
            <person name="Haon M."/>
            <person name="Grisel S."/>
            <person name="Petersen M."/>
            <person name="Berrin J.G."/>
            <person name="Delaux P.M."/>
            <person name="Dal Grande F."/>
            <person name="Keller J."/>
        </authorList>
    </citation>
    <scope>NUCLEOTIDE SEQUENCE [LARGE SCALE GENOMIC DNA]</scope>
    <source>
        <strain evidence="2 3">SAG 2523</strain>
    </source>
</reference>
<comment type="caution">
    <text evidence="2">The sequence shown here is derived from an EMBL/GenBank/DDBJ whole genome shotgun (WGS) entry which is preliminary data.</text>
</comment>
<organism evidence="2 3">
    <name type="scientific">Apatococcus fuscideae</name>
    <dbReference type="NCBI Taxonomy" id="2026836"/>
    <lineage>
        <taxon>Eukaryota</taxon>
        <taxon>Viridiplantae</taxon>
        <taxon>Chlorophyta</taxon>
        <taxon>core chlorophytes</taxon>
        <taxon>Trebouxiophyceae</taxon>
        <taxon>Chlorellales</taxon>
        <taxon>Chlorellaceae</taxon>
        <taxon>Apatococcus</taxon>
    </lineage>
</organism>
<dbReference type="EMBL" id="JALJOV010000094">
    <property type="protein sequence ID" value="KAK9867316.1"/>
    <property type="molecule type" value="Genomic_DNA"/>
</dbReference>
<proteinExistence type="predicted"/>
<name>A0AAW1TFR6_9CHLO</name>
<feature type="region of interest" description="Disordered" evidence="1">
    <location>
        <begin position="1"/>
        <end position="94"/>
    </location>
</feature>
<gene>
    <name evidence="2" type="ORF">WJX84_000113</name>
</gene>
<evidence type="ECO:0000313" key="3">
    <source>
        <dbReference type="Proteomes" id="UP001485043"/>
    </source>
</evidence>
<sequence length="141" mass="14609">MAHTKRKADDVFSAPEAVEPDFSGQTHTAKRAHLDDHAAANSASGPPWQGLSSAPDSYQGQPQSWSDQFSGLGGSCSDTSPARTSHTSASDRSDISQTYFSSPAVPAAVTGAAVSPWQTASASSYSGALVPYKGIEGDMLF</sequence>
<evidence type="ECO:0000256" key="1">
    <source>
        <dbReference type="SAM" id="MobiDB-lite"/>
    </source>
</evidence>